<comment type="cofactor">
    <cofactor evidence="3">
        <name>Zn(2+)</name>
        <dbReference type="ChEBI" id="CHEBI:29105"/>
    </cofactor>
</comment>
<keyword evidence="11" id="KW-1185">Reference proteome</keyword>
<keyword evidence="5 10" id="KW-0031">Aminopeptidase</keyword>
<sequence length="410" mass="45437">MSTFDVKLDKYAQVALGVGLNLQKGQTLCISAPIASVEFVRRVTKKAYLSGAKNVYVDWNDEEITLIKYLHGSDEAFKEFPTWKAKGLEEMAAEGAAFLTISATNPDLLKDVDANRIAIANKTASIALQEFKKYIQSAKVSWGIVSVPTIEWAKKVFPNVDEGTAVELLWEKVFMVTRINEENPVEAWKAHVNNLKTKLLYLNNSSFKRLHLRGPGTELTAELPDNHVWIGGGIKNQKGIDFVPNMPTEEVFTTPLKTGVNGRVKSTKPLNYGGKLIEDFTLTFENGRIVDFNAAVGYESLKKLIETDEGSHYLGEIALVPHDSPVSNSDIVFYNTLFDENASVHLALGMAYPLCIEGGGKMTKEELEEKGANTSLTHVDFMIGSDKLDIDAETKDGEIKPLFRNGNWVE</sequence>
<dbReference type="GO" id="GO:0004177">
    <property type="term" value="F:aminopeptidase activity"/>
    <property type="evidence" value="ECO:0007669"/>
    <property type="project" value="UniProtKB-KW"/>
</dbReference>
<evidence type="ECO:0000256" key="1">
    <source>
        <dbReference type="ARBA" id="ARBA00001941"/>
    </source>
</evidence>
<dbReference type="GO" id="GO:0006508">
    <property type="term" value="P:proteolysis"/>
    <property type="evidence" value="ECO:0007669"/>
    <property type="project" value="UniProtKB-KW"/>
</dbReference>
<dbReference type="AlphaFoldDB" id="A0A6I0F796"/>
<keyword evidence="6" id="KW-0645">Protease</keyword>
<dbReference type="EMBL" id="WBZC01000075">
    <property type="protein sequence ID" value="KAB3529987.1"/>
    <property type="molecule type" value="Genomic_DNA"/>
</dbReference>
<evidence type="ECO:0000313" key="11">
    <source>
        <dbReference type="Proteomes" id="UP000432715"/>
    </source>
</evidence>
<evidence type="ECO:0000256" key="2">
    <source>
        <dbReference type="ARBA" id="ARBA00001946"/>
    </source>
</evidence>
<dbReference type="InterPro" id="IPR052170">
    <property type="entry name" value="M29_Exopeptidase"/>
</dbReference>
<name>A0A6I0F796_9FIRM</name>
<dbReference type="SUPFAM" id="SSF144052">
    <property type="entry name" value="Thermophilic metalloprotease-like"/>
    <property type="match status" value="1"/>
</dbReference>
<comment type="caution">
    <text evidence="10">The sequence shown here is derived from an EMBL/GenBank/DDBJ whole genome shotgun (WGS) entry which is preliminary data.</text>
</comment>
<reference evidence="10 11" key="1">
    <citation type="submission" date="2019-10" db="EMBL/GenBank/DDBJ databases">
        <title>Alkaliphilus serpentinus sp. nov. and Alkaliphilus pronyensis sp. nov., two novel anaerobic alkaliphilic species isolated from the serpentinized-hosted hydrothermal field of the Prony Bay (New Caledonia).</title>
        <authorList>
            <person name="Postec A."/>
        </authorList>
    </citation>
    <scope>NUCLEOTIDE SEQUENCE [LARGE SCALE GENOMIC DNA]</scope>
    <source>
        <strain evidence="10 11">LacV</strain>
    </source>
</reference>
<gene>
    <name evidence="10" type="ORF">F8154_14335</name>
</gene>
<keyword evidence="9" id="KW-0482">Metalloprotease</keyword>
<evidence type="ECO:0000256" key="9">
    <source>
        <dbReference type="ARBA" id="ARBA00023049"/>
    </source>
</evidence>
<evidence type="ECO:0000256" key="5">
    <source>
        <dbReference type="ARBA" id="ARBA00022438"/>
    </source>
</evidence>
<evidence type="ECO:0000313" key="10">
    <source>
        <dbReference type="EMBL" id="KAB3529987.1"/>
    </source>
</evidence>
<comment type="cofactor">
    <cofactor evidence="1">
        <name>Co(2+)</name>
        <dbReference type="ChEBI" id="CHEBI:48828"/>
    </cofactor>
</comment>
<dbReference type="Proteomes" id="UP000432715">
    <property type="component" value="Unassembled WGS sequence"/>
</dbReference>
<dbReference type="RefSeq" id="WP_151862301.1">
    <property type="nucleotide sequence ID" value="NZ_WBZC01000075.1"/>
</dbReference>
<comment type="similarity">
    <text evidence="4">Belongs to the peptidase M29 family.</text>
</comment>
<comment type="cofactor">
    <cofactor evidence="2">
        <name>Mg(2+)</name>
        <dbReference type="ChEBI" id="CHEBI:18420"/>
    </cofactor>
</comment>
<dbReference type="InterPro" id="IPR035097">
    <property type="entry name" value="M29_N-terminal"/>
</dbReference>
<evidence type="ECO:0000256" key="8">
    <source>
        <dbReference type="ARBA" id="ARBA00022801"/>
    </source>
</evidence>
<proteinExistence type="inferred from homology"/>
<dbReference type="Gene3D" id="3.40.1830.10">
    <property type="entry name" value="Thermophilic metalloprotease (M29)"/>
    <property type="match status" value="1"/>
</dbReference>
<dbReference type="PANTHER" id="PTHR34448:SF3">
    <property type="entry name" value="AMINOPEPTIDASE AMPS"/>
    <property type="match status" value="1"/>
</dbReference>
<dbReference type="GO" id="GO:0046872">
    <property type="term" value="F:metal ion binding"/>
    <property type="evidence" value="ECO:0007669"/>
    <property type="project" value="UniProtKB-KW"/>
</dbReference>
<protein>
    <submittedName>
        <fullName evidence="10">Aminopeptidase</fullName>
    </submittedName>
</protein>
<dbReference type="InterPro" id="IPR000787">
    <property type="entry name" value="Peptidase_M29"/>
</dbReference>
<dbReference type="OrthoDB" id="9803993at2"/>
<dbReference type="Pfam" id="PF02073">
    <property type="entry name" value="Peptidase_M29"/>
    <property type="match status" value="1"/>
</dbReference>
<keyword evidence="8" id="KW-0378">Hydrolase</keyword>
<evidence type="ECO:0000256" key="6">
    <source>
        <dbReference type="ARBA" id="ARBA00022670"/>
    </source>
</evidence>
<evidence type="ECO:0000256" key="4">
    <source>
        <dbReference type="ARBA" id="ARBA00008236"/>
    </source>
</evidence>
<dbReference type="PRINTS" id="PR00919">
    <property type="entry name" value="THERMOPTASE"/>
</dbReference>
<keyword evidence="7" id="KW-0479">Metal-binding</keyword>
<accession>A0A6I0F796</accession>
<evidence type="ECO:0000256" key="7">
    <source>
        <dbReference type="ARBA" id="ARBA00022723"/>
    </source>
</evidence>
<dbReference type="PANTHER" id="PTHR34448">
    <property type="entry name" value="AMINOPEPTIDASE"/>
    <property type="match status" value="1"/>
</dbReference>
<evidence type="ECO:0000256" key="3">
    <source>
        <dbReference type="ARBA" id="ARBA00001947"/>
    </source>
</evidence>
<organism evidence="10 11">
    <name type="scientific">Alkaliphilus pronyensis</name>
    <dbReference type="NCBI Taxonomy" id="1482732"/>
    <lineage>
        <taxon>Bacteria</taxon>
        <taxon>Bacillati</taxon>
        <taxon>Bacillota</taxon>
        <taxon>Clostridia</taxon>
        <taxon>Peptostreptococcales</taxon>
        <taxon>Natronincolaceae</taxon>
        <taxon>Alkaliphilus</taxon>
    </lineage>
</organism>
<dbReference type="GO" id="GO:0008237">
    <property type="term" value="F:metallopeptidase activity"/>
    <property type="evidence" value="ECO:0007669"/>
    <property type="project" value="UniProtKB-KW"/>
</dbReference>